<dbReference type="EMBL" id="VTWH01000002">
    <property type="protein sequence ID" value="KAA0970824.1"/>
    <property type="molecule type" value="Genomic_DNA"/>
</dbReference>
<evidence type="ECO:0000256" key="1">
    <source>
        <dbReference type="ARBA" id="ARBA00022612"/>
    </source>
</evidence>
<keyword evidence="1" id="KW-1188">Viral release from host cell</keyword>
<dbReference type="Proteomes" id="UP000324738">
    <property type="component" value="Unassembled WGS sequence"/>
</dbReference>
<accession>A0A5B0DVQ9</accession>
<keyword evidence="4" id="KW-1185">Reference proteome</keyword>
<name>A0A5B0DVQ9_9HYPH</name>
<evidence type="ECO:0000313" key="3">
    <source>
        <dbReference type="EMBL" id="KAA0970824.1"/>
    </source>
</evidence>
<reference evidence="3 4" key="1">
    <citation type="submission" date="2019-08" db="EMBL/GenBank/DDBJ databases">
        <title>Aureimonas fodiniaquatilis sp. nov., isolated from a coal mine wastewater.</title>
        <authorList>
            <person name="Kim W."/>
        </authorList>
    </citation>
    <scope>NUCLEOTIDE SEQUENCE [LARGE SCALE GENOMIC DNA]</scope>
    <source>
        <strain evidence="3 4">CAU 1482</strain>
    </source>
</reference>
<protein>
    <submittedName>
        <fullName evidence="3">Terminase small subunit</fullName>
    </submittedName>
</protein>
<evidence type="ECO:0000256" key="2">
    <source>
        <dbReference type="ARBA" id="ARBA00023219"/>
    </source>
</evidence>
<dbReference type="InterPro" id="IPR005335">
    <property type="entry name" value="Terminase_ssu"/>
</dbReference>
<dbReference type="OrthoDB" id="8227562at2"/>
<dbReference type="PANTHER" id="PTHR41328">
    <property type="entry name" value="TERMINASE SMALL SUBUNIT-RELATED"/>
    <property type="match status" value="1"/>
</dbReference>
<gene>
    <name evidence="3" type="ORF">FPY71_10130</name>
</gene>
<organism evidence="3 4">
    <name type="scientific">Aureimonas fodinaquatilis</name>
    <dbReference type="NCBI Taxonomy" id="2565783"/>
    <lineage>
        <taxon>Bacteria</taxon>
        <taxon>Pseudomonadati</taxon>
        <taxon>Pseudomonadota</taxon>
        <taxon>Alphaproteobacteria</taxon>
        <taxon>Hyphomicrobiales</taxon>
        <taxon>Aurantimonadaceae</taxon>
        <taxon>Aureimonas</taxon>
    </lineage>
</organism>
<comment type="caution">
    <text evidence="3">The sequence shown here is derived from an EMBL/GenBank/DDBJ whole genome shotgun (WGS) entry which is preliminary data.</text>
</comment>
<dbReference type="InterPro" id="IPR038713">
    <property type="entry name" value="Terminase_Gp1_N_sf"/>
</dbReference>
<proteinExistence type="predicted"/>
<dbReference type="InterPro" id="IPR052404">
    <property type="entry name" value="SPP1-like_terminase"/>
</dbReference>
<dbReference type="AlphaFoldDB" id="A0A5B0DVQ9"/>
<dbReference type="RefSeq" id="WP_149300137.1">
    <property type="nucleotide sequence ID" value="NZ_VTWH01000002.1"/>
</dbReference>
<dbReference type="PANTHER" id="PTHR41328:SF2">
    <property type="entry name" value="TERMINASE SMALL SUBUNIT"/>
    <property type="match status" value="1"/>
</dbReference>
<keyword evidence="2" id="KW-0231">Viral genome packaging</keyword>
<dbReference type="GO" id="GO:0051276">
    <property type="term" value="P:chromosome organization"/>
    <property type="evidence" value="ECO:0007669"/>
    <property type="project" value="InterPro"/>
</dbReference>
<dbReference type="Pfam" id="PF03592">
    <property type="entry name" value="Terminase_2"/>
    <property type="match status" value="1"/>
</dbReference>
<dbReference type="Gene3D" id="1.10.10.1400">
    <property type="entry name" value="Terminase, small subunit, N-terminal DNA-binding domain, HTH motif"/>
    <property type="match status" value="1"/>
</dbReference>
<evidence type="ECO:0000313" key="4">
    <source>
        <dbReference type="Proteomes" id="UP000324738"/>
    </source>
</evidence>
<sequence length="145" mass="15462">MALTARQQRFVEEYLIDLNATQAAIRAGYSAKNADVTGPRMLGNVGIAAEIAERKNKHASELDLSAGRVLRGLLEEATRTGEGSSHGARVSAWGLLGKYHKLFTDRIEAEVSGDITITDARSKLQSLLARQAPTGAAKRDTGGAD</sequence>